<proteinExistence type="inferred from homology"/>
<comment type="function">
    <text evidence="1 11">Essential for recycling GMP and indirectly, cGMP.</text>
</comment>
<keyword evidence="5 11" id="KW-0808">Transferase</keyword>
<dbReference type="Gene3D" id="3.30.63.10">
    <property type="entry name" value="Guanylate Kinase phosphate binding domain"/>
    <property type="match status" value="1"/>
</dbReference>
<dbReference type="SUPFAM" id="SSF52540">
    <property type="entry name" value="P-loop containing nucleoside triphosphate hydrolases"/>
    <property type="match status" value="1"/>
</dbReference>
<dbReference type="GO" id="GO:0005829">
    <property type="term" value="C:cytosol"/>
    <property type="evidence" value="ECO:0007669"/>
    <property type="project" value="TreeGrafter"/>
</dbReference>
<dbReference type="PROSITE" id="PS00856">
    <property type="entry name" value="GUANYLATE_KINASE_1"/>
    <property type="match status" value="1"/>
</dbReference>
<evidence type="ECO:0000256" key="5">
    <source>
        <dbReference type="ARBA" id="ARBA00022679"/>
    </source>
</evidence>
<dbReference type="SMART" id="SM00072">
    <property type="entry name" value="GuKc"/>
    <property type="match status" value="1"/>
</dbReference>
<dbReference type="HAMAP" id="MF_00328">
    <property type="entry name" value="Guanylate_kinase"/>
    <property type="match status" value="1"/>
</dbReference>
<dbReference type="PANTHER" id="PTHR23117:SF13">
    <property type="entry name" value="GUANYLATE KINASE"/>
    <property type="match status" value="1"/>
</dbReference>
<dbReference type="Pfam" id="PF00625">
    <property type="entry name" value="Guanylate_kin"/>
    <property type="match status" value="1"/>
</dbReference>
<evidence type="ECO:0000313" key="13">
    <source>
        <dbReference type="EMBL" id="NMW92255.1"/>
    </source>
</evidence>
<dbReference type="Proteomes" id="UP000582487">
    <property type="component" value="Unassembled WGS sequence"/>
</dbReference>
<evidence type="ECO:0000256" key="8">
    <source>
        <dbReference type="ARBA" id="ARBA00022840"/>
    </source>
</evidence>
<dbReference type="AlphaFoldDB" id="A0A2J9KR53"/>
<comment type="similarity">
    <text evidence="2 11">Belongs to the guanylate kinase family.</text>
</comment>
<evidence type="ECO:0000313" key="16">
    <source>
        <dbReference type="Proteomes" id="UP000582487"/>
    </source>
</evidence>
<dbReference type="EMBL" id="JABCUV010000001">
    <property type="protein sequence ID" value="NMW92255.1"/>
    <property type="molecule type" value="Genomic_DNA"/>
</dbReference>
<evidence type="ECO:0000256" key="10">
    <source>
        <dbReference type="ARBA" id="ARBA00048594"/>
    </source>
</evidence>
<comment type="catalytic activity">
    <reaction evidence="10 11">
        <text>GMP + ATP = GDP + ADP</text>
        <dbReference type="Rhea" id="RHEA:20780"/>
        <dbReference type="ChEBI" id="CHEBI:30616"/>
        <dbReference type="ChEBI" id="CHEBI:58115"/>
        <dbReference type="ChEBI" id="CHEBI:58189"/>
        <dbReference type="ChEBI" id="CHEBI:456216"/>
        <dbReference type="EC" id="2.7.4.8"/>
    </reaction>
</comment>
<dbReference type="NCBIfam" id="TIGR03263">
    <property type="entry name" value="guanyl_kin"/>
    <property type="match status" value="1"/>
</dbReference>
<feature type="domain" description="Guanylate kinase-like" evidence="12">
    <location>
        <begin position="10"/>
        <end position="190"/>
    </location>
</feature>
<protein>
    <recommendedName>
        <fullName evidence="4 11">Guanylate kinase</fullName>
        <ecNumber evidence="3 11">2.7.4.8</ecNumber>
    </recommendedName>
    <alternativeName>
        <fullName evidence="9 11">GMP kinase</fullName>
    </alternativeName>
</protein>
<dbReference type="Proteomes" id="UP000255284">
    <property type="component" value="Unassembled WGS sequence"/>
</dbReference>
<comment type="subcellular location">
    <subcellularLocation>
        <location evidence="11">Cytoplasm</location>
    </subcellularLocation>
</comment>
<accession>A0A2J9KR53</accession>
<evidence type="ECO:0000256" key="1">
    <source>
        <dbReference type="ARBA" id="ARBA00003531"/>
    </source>
</evidence>
<dbReference type="CDD" id="cd00071">
    <property type="entry name" value="GMPK"/>
    <property type="match status" value="1"/>
</dbReference>
<evidence type="ECO:0000256" key="4">
    <source>
        <dbReference type="ARBA" id="ARBA00016296"/>
    </source>
</evidence>
<evidence type="ECO:0000256" key="7">
    <source>
        <dbReference type="ARBA" id="ARBA00022777"/>
    </source>
</evidence>
<dbReference type="EMBL" id="UGGQ01000006">
    <property type="protein sequence ID" value="STO17407.1"/>
    <property type="molecule type" value="Genomic_DNA"/>
</dbReference>
<keyword evidence="7 11" id="KW-0418">Kinase</keyword>
<reference evidence="13 16" key="2">
    <citation type="submission" date="2020-04" db="EMBL/GenBank/DDBJ databases">
        <title>Antimicrobial susceptibility and clonality of vaginal-derived multi-drug resistant Mobiluncus isolates in China.</title>
        <authorList>
            <person name="Zhang X."/>
        </authorList>
    </citation>
    <scope>NUCLEOTIDE SEQUENCE [LARGE SCALE GENOMIC DNA]</scope>
    <source>
        <strain evidence="13 16">7</strain>
    </source>
</reference>
<reference evidence="14 15" key="1">
    <citation type="submission" date="2018-06" db="EMBL/GenBank/DDBJ databases">
        <authorList>
            <consortium name="Pathogen Informatics"/>
            <person name="Doyle S."/>
        </authorList>
    </citation>
    <scope>NUCLEOTIDE SEQUENCE [LARGE SCALE GENOMIC DNA]</scope>
    <source>
        <strain evidence="14 15">NCTC11819</strain>
    </source>
</reference>
<dbReference type="EC" id="2.7.4.8" evidence="3 11"/>
<keyword evidence="8 11" id="KW-0067">ATP-binding</keyword>
<dbReference type="InterPro" id="IPR027417">
    <property type="entry name" value="P-loop_NTPase"/>
</dbReference>
<sequence>MDDMNNRAAARLFILCGPTAVGKGTVVGSLCERYPSQFYLSVSATTRQPRPGEVEGKSYFFVSREEFQGLIDSGGMLEWAEVHQQNLYGTPAKPVDEALERGLPVLLEIDLDGFRQVKAVRPEAHSIFLLPPSWEELKRRLIGRGTESTEEQHRRLETARVELAAQNEFDELIVNDNLADAVSALAKSMGLA</sequence>
<dbReference type="FunFam" id="3.30.63.10:FF:000002">
    <property type="entry name" value="Guanylate kinase 1"/>
    <property type="match status" value="1"/>
</dbReference>
<dbReference type="PROSITE" id="PS50052">
    <property type="entry name" value="GUANYLATE_KINASE_2"/>
    <property type="match status" value="1"/>
</dbReference>
<evidence type="ECO:0000313" key="14">
    <source>
        <dbReference type="EMBL" id="STO17407.1"/>
    </source>
</evidence>
<dbReference type="InterPro" id="IPR008145">
    <property type="entry name" value="GK/Ca_channel_bsu"/>
</dbReference>
<name>A0A2J9KR53_9ACTO</name>
<dbReference type="InterPro" id="IPR020590">
    <property type="entry name" value="Guanylate_kinase_CS"/>
</dbReference>
<evidence type="ECO:0000256" key="11">
    <source>
        <dbReference type="HAMAP-Rule" id="MF_00328"/>
    </source>
</evidence>
<comment type="caution">
    <text evidence="13">The sequence shown here is derived from an EMBL/GenBank/DDBJ whole genome shotgun (WGS) entry which is preliminary data.</text>
</comment>
<evidence type="ECO:0000256" key="6">
    <source>
        <dbReference type="ARBA" id="ARBA00022741"/>
    </source>
</evidence>
<evidence type="ECO:0000259" key="12">
    <source>
        <dbReference type="PROSITE" id="PS50052"/>
    </source>
</evidence>
<evidence type="ECO:0000256" key="9">
    <source>
        <dbReference type="ARBA" id="ARBA00030128"/>
    </source>
</evidence>
<dbReference type="RefSeq" id="WP_004012379.1">
    <property type="nucleotide sequence ID" value="NZ_CAMPNB010000005.1"/>
</dbReference>
<dbReference type="GO" id="GO:0005524">
    <property type="term" value="F:ATP binding"/>
    <property type="evidence" value="ECO:0007669"/>
    <property type="project" value="UniProtKB-UniRule"/>
</dbReference>
<feature type="binding site" evidence="11">
    <location>
        <begin position="17"/>
        <end position="24"/>
    </location>
    <ligand>
        <name>ATP</name>
        <dbReference type="ChEBI" id="CHEBI:30616"/>
    </ligand>
</feature>
<dbReference type="Gene3D" id="3.40.50.300">
    <property type="entry name" value="P-loop containing nucleotide triphosphate hydrolases"/>
    <property type="match status" value="1"/>
</dbReference>
<dbReference type="InterPro" id="IPR008144">
    <property type="entry name" value="Guanylate_kin-like_dom"/>
</dbReference>
<gene>
    <name evidence="11 13" type="primary">gmk</name>
    <name evidence="13" type="ORF">HHJ74_00785</name>
    <name evidence="14" type="ORF">NCTC11819_01997</name>
</gene>
<evidence type="ECO:0000313" key="15">
    <source>
        <dbReference type="Proteomes" id="UP000255284"/>
    </source>
</evidence>
<keyword evidence="6 11" id="KW-0547">Nucleotide-binding</keyword>
<dbReference type="GO" id="GO:0004385">
    <property type="term" value="F:GMP kinase activity"/>
    <property type="evidence" value="ECO:0007669"/>
    <property type="project" value="UniProtKB-UniRule"/>
</dbReference>
<organism evidence="13 16">
    <name type="scientific">Mobiluncus mulieris</name>
    <dbReference type="NCBI Taxonomy" id="2052"/>
    <lineage>
        <taxon>Bacteria</taxon>
        <taxon>Bacillati</taxon>
        <taxon>Actinomycetota</taxon>
        <taxon>Actinomycetes</taxon>
        <taxon>Actinomycetales</taxon>
        <taxon>Actinomycetaceae</taxon>
        <taxon>Mobiluncus</taxon>
    </lineage>
</organism>
<dbReference type="PANTHER" id="PTHR23117">
    <property type="entry name" value="GUANYLATE KINASE-RELATED"/>
    <property type="match status" value="1"/>
</dbReference>
<keyword evidence="11" id="KW-0963">Cytoplasm</keyword>
<dbReference type="InterPro" id="IPR017665">
    <property type="entry name" value="Guanylate_kinase"/>
</dbReference>
<dbReference type="OrthoDB" id="9808150at2"/>
<dbReference type="GeneID" id="61167955"/>
<evidence type="ECO:0000256" key="3">
    <source>
        <dbReference type="ARBA" id="ARBA00012961"/>
    </source>
</evidence>
<evidence type="ECO:0000256" key="2">
    <source>
        <dbReference type="ARBA" id="ARBA00005790"/>
    </source>
</evidence>